<dbReference type="InterPro" id="IPR002110">
    <property type="entry name" value="Ankyrin_rpt"/>
</dbReference>
<sequence length="202" mass="21899">MVSPGFIILSCILFGLSSLLLWHRFSNKWATIFAILIPFLLFIGTVLFGDIDTQGTQRYVTDAAQRGDVRSTREQILIRGGSLNQLKALIYVGTNVNVRDPQGRSALYWAGWAGGEPERIKLLLQAGAKPDGRALVNAASWGNLDGIKLMFEATPDDGKALVTEVGNQALEANKTHTSASASDRAQIAQMLIARGAKSNDQK</sequence>
<evidence type="ECO:0000313" key="2">
    <source>
        <dbReference type="EMBL" id="QFS51185.1"/>
    </source>
</evidence>
<accession>A0A5P8WID9</accession>
<evidence type="ECO:0000256" key="1">
    <source>
        <dbReference type="SAM" id="Phobius"/>
    </source>
</evidence>
<dbReference type="AlphaFoldDB" id="A0A5P8WID9"/>
<keyword evidence="4" id="KW-1185">Reference proteome</keyword>
<dbReference type="KEGG" id="nsh:GXM_10388"/>
<gene>
    <name evidence="2" type="ORF">GXM_08679</name>
    <name evidence="3" type="ORF">GXM_10388</name>
</gene>
<organism evidence="3 4">
    <name type="scientific">Nostoc sphaeroides CCNUC1</name>
    <dbReference type="NCBI Taxonomy" id="2653204"/>
    <lineage>
        <taxon>Bacteria</taxon>
        <taxon>Bacillati</taxon>
        <taxon>Cyanobacteriota</taxon>
        <taxon>Cyanophyceae</taxon>
        <taxon>Nostocales</taxon>
        <taxon>Nostocaceae</taxon>
        <taxon>Nostoc</taxon>
    </lineage>
</organism>
<dbReference type="EMBL" id="CP045227">
    <property type="protein sequence ID" value="QFS51185.1"/>
    <property type="molecule type" value="Genomic_DNA"/>
</dbReference>
<dbReference type="SUPFAM" id="SSF48403">
    <property type="entry name" value="Ankyrin repeat"/>
    <property type="match status" value="1"/>
</dbReference>
<dbReference type="Proteomes" id="UP000326678">
    <property type="component" value="Chromosome pGXM02"/>
</dbReference>
<reference evidence="3 4" key="1">
    <citation type="submission" date="2019-10" db="EMBL/GenBank/DDBJ databases">
        <title>Genomic and transcriptomic insights into the perfect genentic adaptation of a filamentous nitrogen-fixing cyanobacterium to rice fields.</title>
        <authorList>
            <person name="Chen Z."/>
        </authorList>
    </citation>
    <scope>NUCLEOTIDE SEQUENCE [LARGE SCALE GENOMIC DNA]</scope>
    <source>
        <strain evidence="3">CCNUC1</strain>
    </source>
</reference>
<keyword evidence="1" id="KW-0812">Transmembrane</keyword>
<dbReference type="Gene3D" id="1.25.40.20">
    <property type="entry name" value="Ankyrin repeat-containing domain"/>
    <property type="match status" value="1"/>
</dbReference>
<dbReference type="KEGG" id="nsh:GXM_08679"/>
<evidence type="ECO:0000313" key="4">
    <source>
        <dbReference type="Proteomes" id="UP000326678"/>
    </source>
</evidence>
<keyword evidence="1" id="KW-0472">Membrane</keyword>
<dbReference type="EMBL" id="CP045229">
    <property type="protein sequence ID" value="QFS52633.1"/>
    <property type="molecule type" value="Genomic_DNA"/>
</dbReference>
<protein>
    <submittedName>
        <fullName evidence="3">Ankyrin repeat domain-containing protein</fullName>
    </submittedName>
</protein>
<feature type="transmembrane region" description="Helical" evidence="1">
    <location>
        <begin position="29"/>
        <end position="49"/>
    </location>
</feature>
<proteinExistence type="predicted"/>
<name>A0A5P8WID9_9NOSO</name>
<evidence type="ECO:0000313" key="3">
    <source>
        <dbReference type="EMBL" id="QFS52633.1"/>
    </source>
</evidence>
<feature type="transmembrane region" description="Helical" evidence="1">
    <location>
        <begin position="6"/>
        <end position="22"/>
    </location>
</feature>
<dbReference type="InterPro" id="IPR036770">
    <property type="entry name" value="Ankyrin_rpt-contain_sf"/>
</dbReference>
<keyword evidence="1" id="KW-1133">Transmembrane helix</keyword>
<dbReference type="Proteomes" id="UP000326678">
    <property type="component" value="Chromosome Gxm2"/>
</dbReference>
<dbReference type="Pfam" id="PF12796">
    <property type="entry name" value="Ank_2"/>
    <property type="match status" value="1"/>
</dbReference>